<name>A0A7U2I2I8_PHANO</name>
<evidence type="ECO:0000313" key="2">
    <source>
        <dbReference type="Proteomes" id="UP000663193"/>
    </source>
</evidence>
<protein>
    <submittedName>
        <fullName evidence="1">Uncharacterized protein</fullName>
    </submittedName>
</protein>
<gene>
    <name evidence="1" type="ORF">JI435_409940</name>
</gene>
<accession>A0A7U2I2I8</accession>
<evidence type="ECO:0000313" key="1">
    <source>
        <dbReference type="EMBL" id="QRC97002.1"/>
    </source>
</evidence>
<organism evidence="1 2">
    <name type="scientific">Phaeosphaeria nodorum (strain SN15 / ATCC MYA-4574 / FGSC 10173)</name>
    <name type="common">Glume blotch fungus</name>
    <name type="synonym">Parastagonospora nodorum</name>
    <dbReference type="NCBI Taxonomy" id="321614"/>
    <lineage>
        <taxon>Eukaryota</taxon>
        <taxon>Fungi</taxon>
        <taxon>Dikarya</taxon>
        <taxon>Ascomycota</taxon>
        <taxon>Pezizomycotina</taxon>
        <taxon>Dothideomycetes</taxon>
        <taxon>Pleosporomycetidae</taxon>
        <taxon>Pleosporales</taxon>
        <taxon>Pleosporineae</taxon>
        <taxon>Phaeosphaeriaceae</taxon>
        <taxon>Parastagonospora</taxon>
    </lineage>
</organism>
<reference evidence="2" key="1">
    <citation type="journal article" date="2021" name="BMC Genomics">
        <title>Chromosome-level genome assembly and manually-curated proteome of model necrotroph Parastagonospora nodorum Sn15 reveals a genome-wide trove of candidate effector homologs, and redundancy of virulence-related functions within an accessory chromosome.</title>
        <authorList>
            <person name="Bertazzoni S."/>
            <person name="Jones D.A.B."/>
            <person name="Phan H.T."/>
            <person name="Tan K.-C."/>
            <person name="Hane J.K."/>
        </authorList>
    </citation>
    <scope>NUCLEOTIDE SEQUENCE [LARGE SCALE GENOMIC DNA]</scope>
    <source>
        <strain evidence="2">SN15 / ATCC MYA-4574 / FGSC 10173)</strain>
    </source>
</reference>
<keyword evidence="2" id="KW-1185">Reference proteome</keyword>
<proteinExistence type="predicted"/>
<dbReference type="VEuPathDB" id="FungiDB:JI435_409940"/>
<dbReference type="Proteomes" id="UP000663193">
    <property type="component" value="Chromosome 7"/>
</dbReference>
<dbReference type="EMBL" id="CP069029">
    <property type="protein sequence ID" value="QRC97002.1"/>
    <property type="molecule type" value="Genomic_DNA"/>
</dbReference>
<dbReference type="AlphaFoldDB" id="A0A7U2I2I8"/>
<sequence length="46" mass="5305">MTPLLDCKKEACWSEGFGHYTAQIILASYVERKPRDSLRLSLYSLN</sequence>